<evidence type="ECO:0000256" key="1">
    <source>
        <dbReference type="ARBA" id="ARBA00004141"/>
    </source>
</evidence>
<dbReference type="AlphaFoldDB" id="A0A1J0AGE8"/>
<dbReference type="InterPro" id="IPR051533">
    <property type="entry name" value="WaaL-like"/>
</dbReference>
<feature type="transmembrane region" description="Helical" evidence="5">
    <location>
        <begin position="229"/>
        <end position="248"/>
    </location>
</feature>
<gene>
    <name evidence="7" type="ORF">GlitD10_2622</name>
</gene>
<keyword evidence="3 5" id="KW-1133">Transmembrane helix</keyword>
<evidence type="ECO:0000256" key="4">
    <source>
        <dbReference type="ARBA" id="ARBA00023136"/>
    </source>
</evidence>
<dbReference type="Pfam" id="PF04932">
    <property type="entry name" value="Wzy_C"/>
    <property type="match status" value="1"/>
</dbReference>
<keyword evidence="4 5" id="KW-0472">Membrane</keyword>
<evidence type="ECO:0000256" key="2">
    <source>
        <dbReference type="ARBA" id="ARBA00022692"/>
    </source>
</evidence>
<dbReference type="InterPro" id="IPR007016">
    <property type="entry name" value="O-antigen_ligase-rel_domated"/>
</dbReference>
<sequence length="439" mass="48483">MLPAAWFPASWLTRWWGRGSPWLPGSVLGRWRDEATVLWVAVVLLGLPFLTNDQIGILLLGGVGLWLGLLLLEPPQGLWYPAVGYWLILTWATAFSPVKMAALSGWVKASLYLASLGVLLRGVRRRGNLLMMVYLLVALLVAVVGLRQWVFGAEALATWIDPESPLSGTTRVYSFLKNPNVLAGYLLPGVGMGLGCLLGWRTWAQRGLALTLVLVLTSCVVLTGSRGGWLALAAVYGSFGLLVGWGWWQWSPHRPLWQRVLLWVGAGLLLVAVLSLLGRSERLRLRFLSIFAGRADSSNNFRINVWAAVVAMIRDYPWLGIGPGNRAFNLIYPLYQRPNFNALGAYSVPLEVTVEAGLLGLGAFLALTGATLRRSWQNLHYFVKHPCPETFLLMGVLAGMAGTMTHGLVDTLWFRPQVQILWWFSVALVFSTYDSKSSP</sequence>
<dbReference type="Proteomes" id="UP000180235">
    <property type="component" value="Chromosome"/>
</dbReference>
<feature type="transmembrane region" description="Helical" evidence="5">
    <location>
        <begin position="78"/>
        <end position="95"/>
    </location>
</feature>
<evidence type="ECO:0000313" key="8">
    <source>
        <dbReference type="Proteomes" id="UP000180235"/>
    </source>
</evidence>
<dbReference type="NCBIfam" id="TIGR00947">
    <property type="entry name" value="2A73"/>
    <property type="match status" value="1"/>
</dbReference>
<evidence type="ECO:0000256" key="3">
    <source>
        <dbReference type="ARBA" id="ARBA00022989"/>
    </source>
</evidence>
<dbReference type="PANTHER" id="PTHR37422:SF22">
    <property type="entry name" value="SLR1515 PROTEIN"/>
    <property type="match status" value="1"/>
</dbReference>
<feature type="transmembrane region" description="Helical" evidence="5">
    <location>
        <begin position="182"/>
        <end position="200"/>
    </location>
</feature>
<feature type="transmembrane region" description="Helical" evidence="5">
    <location>
        <begin position="54"/>
        <end position="71"/>
    </location>
</feature>
<keyword evidence="8" id="KW-1185">Reference proteome</keyword>
<accession>A0A1J0AGE8</accession>
<dbReference type="PANTHER" id="PTHR37422">
    <property type="entry name" value="TEICHURONIC ACID BIOSYNTHESIS PROTEIN TUAE"/>
    <property type="match status" value="1"/>
</dbReference>
<feature type="transmembrane region" description="Helical" evidence="5">
    <location>
        <begin position="132"/>
        <end position="150"/>
    </location>
</feature>
<keyword evidence="2 5" id="KW-0812">Transmembrane</keyword>
<dbReference type="STRING" id="1188229.GlitD10_2622"/>
<dbReference type="EMBL" id="CP017675">
    <property type="protein sequence ID" value="APB34963.1"/>
    <property type="molecule type" value="Genomic_DNA"/>
</dbReference>
<evidence type="ECO:0000259" key="6">
    <source>
        <dbReference type="Pfam" id="PF04932"/>
    </source>
</evidence>
<dbReference type="InterPro" id="IPR006007">
    <property type="entry name" value="Inorganic_carbon_transpt"/>
</dbReference>
<feature type="transmembrane region" description="Helical" evidence="5">
    <location>
        <begin position="101"/>
        <end position="120"/>
    </location>
</feature>
<evidence type="ECO:0000256" key="5">
    <source>
        <dbReference type="SAM" id="Phobius"/>
    </source>
</evidence>
<dbReference type="GO" id="GO:0016020">
    <property type="term" value="C:membrane"/>
    <property type="evidence" value="ECO:0007669"/>
    <property type="project" value="UniProtKB-SubCell"/>
</dbReference>
<name>A0A1J0AGE8_9CYAN</name>
<feature type="transmembrane region" description="Helical" evidence="5">
    <location>
        <begin position="260"/>
        <end position="278"/>
    </location>
</feature>
<feature type="transmembrane region" description="Helical" evidence="5">
    <location>
        <begin position="207"/>
        <end position="223"/>
    </location>
</feature>
<proteinExistence type="predicted"/>
<dbReference type="RefSeq" id="WP_071455326.1">
    <property type="nucleotide sequence ID" value="NZ_CP017675.1"/>
</dbReference>
<organism evidence="7 8">
    <name type="scientific">Gloeomargarita lithophora Alchichica-D10</name>
    <dbReference type="NCBI Taxonomy" id="1188229"/>
    <lineage>
        <taxon>Bacteria</taxon>
        <taxon>Bacillati</taxon>
        <taxon>Cyanobacteriota</taxon>
        <taxon>Cyanophyceae</taxon>
        <taxon>Gloeomargaritales</taxon>
        <taxon>Gloeomargaritaceae</taxon>
        <taxon>Gloeomargarita</taxon>
    </lineage>
</organism>
<dbReference type="KEGG" id="glt:GlitD10_2622"/>
<dbReference type="OrthoDB" id="9806320at2"/>
<reference evidence="7 8" key="1">
    <citation type="submission" date="2016-10" db="EMBL/GenBank/DDBJ databases">
        <title>Description of Gloeomargarita lithophora gen. nov., sp. nov., a thylakoid-bearing basal-branching cyanobacterium with intracellular carbonates, and proposal for Gloeomargaritales ord. nov.</title>
        <authorList>
            <person name="Moreira D."/>
            <person name="Tavera R."/>
            <person name="Benzerara K."/>
            <person name="Skouri-Panet F."/>
            <person name="Couradeau E."/>
            <person name="Gerard E."/>
            <person name="Loussert C."/>
            <person name="Novelo E."/>
            <person name="Zivanovic Y."/>
            <person name="Lopez-Garcia P."/>
        </authorList>
    </citation>
    <scope>NUCLEOTIDE SEQUENCE [LARGE SCALE GENOMIC DNA]</scope>
    <source>
        <strain evidence="7 8">D10</strain>
    </source>
</reference>
<comment type="subcellular location">
    <subcellularLocation>
        <location evidence="1">Membrane</location>
        <topology evidence="1">Multi-pass membrane protein</topology>
    </subcellularLocation>
</comment>
<protein>
    <submittedName>
        <fullName evidence="7">O-antigen polymerase</fullName>
    </submittedName>
</protein>
<feature type="domain" description="O-antigen ligase-related" evidence="6">
    <location>
        <begin position="212"/>
        <end position="365"/>
    </location>
</feature>
<evidence type="ECO:0000313" key="7">
    <source>
        <dbReference type="EMBL" id="APB34963.1"/>
    </source>
</evidence>